<feature type="transmembrane region" description="Helical" evidence="1">
    <location>
        <begin position="56"/>
        <end position="82"/>
    </location>
</feature>
<accession>A0A4R7PC19</accession>
<dbReference type="OrthoDB" id="9813518at2"/>
<keyword evidence="1" id="KW-0472">Membrane</keyword>
<sequence length="156" mass="17006">MNPDVLPLLTTPASTHVGVAALTAGLMALAAFVHFEALERLNYTMPHLRLQSRARILFLIVAIMLLHMIEIGIFGVGIYFAVQLAGVGHIAGANPLPLVDAIYMSSMTYTTVGYGDLTPVGPIRLILGCEALAGFVLLTWSASFTFLEMQRYWRAR</sequence>
<keyword evidence="4" id="KW-1185">Reference proteome</keyword>
<dbReference type="SUPFAM" id="SSF81324">
    <property type="entry name" value="Voltage-gated potassium channels"/>
    <property type="match status" value="1"/>
</dbReference>
<dbReference type="InterPro" id="IPR013099">
    <property type="entry name" value="K_chnl_dom"/>
</dbReference>
<name>A0A4R7PC19_9GAMM</name>
<keyword evidence="1" id="KW-1133">Transmembrane helix</keyword>
<dbReference type="EMBL" id="SOBT01000008">
    <property type="protein sequence ID" value="TDU31645.1"/>
    <property type="molecule type" value="Genomic_DNA"/>
</dbReference>
<keyword evidence="1" id="KW-0812">Transmembrane</keyword>
<dbReference type="Pfam" id="PF07885">
    <property type="entry name" value="Ion_trans_2"/>
    <property type="match status" value="1"/>
</dbReference>
<organism evidence="3 4">
    <name type="scientific">Panacagrimonas perspica</name>
    <dbReference type="NCBI Taxonomy" id="381431"/>
    <lineage>
        <taxon>Bacteria</taxon>
        <taxon>Pseudomonadati</taxon>
        <taxon>Pseudomonadota</taxon>
        <taxon>Gammaproteobacteria</taxon>
        <taxon>Nevskiales</taxon>
        <taxon>Nevskiaceae</taxon>
        <taxon>Panacagrimonas</taxon>
    </lineage>
</organism>
<proteinExistence type="predicted"/>
<protein>
    <submittedName>
        <fullName evidence="3">Ion channel</fullName>
    </submittedName>
</protein>
<dbReference type="Gene3D" id="1.10.287.70">
    <property type="match status" value="1"/>
</dbReference>
<dbReference type="RefSeq" id="WP_133880217.1">
    <property type="nucleotide sequence ID" value="NZ_MWIN01000012.1"/>
</dbReference>
<feature type="domain" description="Potassium channel" evidence="2">
    <location>
        <begin position="72"/>
        <end position="144"/>
    </location>
</feature>
<evidence type="ECO:0000259" key="2">
    <source>
        <dbReference type="Pfam" id="PF07885"/>
    </source>
</evidence>
<reference evidence="3 4" key="1">
    <citation type="submission" date="2019-03" db="EMBL/GenBank/DDBJ databases">
        <title>Genomic Encyclopedia of Type Strains, Phase IV (KMG-IV): sequencing the most valuable type-strain genomes for metagenomic binning, comparative biology and taxonomic classification.</title>
        <authorList>
            <person name="Goeker M."/>
        </authorList>
    </citation>
    <scope>NUCLEOTIDE SEQUENCE [LARGE SCALE GENOMIC DNA]</scope>
    <source>
        <strain evidence="3 4">DSM 26377</strain>
    </source>
</reference>
<evidence type="ECO:0000313" key="3">
    <source>
        <dbReference type="EMBL" id="TDU31645.1"/>
    </source>
</evidence>
<feature type="transmembrane region" description="Helical" evidence="1">
    <location>
        <begin position="125"/>
        <end position="147"/>
    </location>
</feature>
<dbReference type="AlphaFoldDB" id="A0A4R7PC19"/>
<feature type="transmembrane region" description="Helical" evidence="1">
    <location>
        <begin position="15"/>
        <end position="35"/>
    </location>
</feature>
<evidence type="ECO:0000256" key="1">
    <source>
        <dbReference type="SAM" id="Phobius"/>
    </source>
</evidence>
<comment type="caution">
    <text evidence="3">The sequence shown here is derived from an EMBL/GenBank/DDBJ whole genome shotgun (WGS) entry which is preliminary data.</text>
</comment>
<gene>
    <name evidence="3" type="ORF">DFR24_1020</name>
</gene>
<evidence type="ECO:0000313" key="4">
    <source>
        <dbReference type="Proteomes" id="UP000295341"/>
    </source>
</evidence>
<dbReference type="Proteomes" id="UP000295341">
    <property type="component" value="Unassembled WGS sequence"/>
</dbReference>